<keyword evidence="10 21" id="KW-1133">Transmembrane helix</keyword>
<keyword evidence="4 22" id="KW-0132">Cell division</keyword>
<evidence type="ECO:0000256" key="20">
    <source>
        <dbReference type="ARBA" id="ARBA00049902"/>
    </source>
</evidence>
<dbReference type="InterPro" id="IPR013437">
    <property type="entry name" value="FtsW"/>
</dbReference>
<evidence type="ECO:0000256" key="18">
    <source>
        <dbReference type="ARBA" id="ARBA00041418"/>
    </source>
</evidence>
<feature type="transmembrane region" description="Helical" evidence="21">
    <location>
        <begin position="100"/>
        <end position="119"/>
    </location>
</feature>
<dbReference type="NCBIfam" id="TIGR02614">
    <property type="entry name" value="ftsW"/>
    <property type="match status" value="1"/>
</dbReference>
<evidence type="ECO:0000256" key="2">
    <source>
        <dbReference type="ARBA" id="ARBA00004752"/>
    </source>
</evidence>
<evidence type="ECO:0000256" key="10">
    <source>
        <dbReference type="ARBA" id="ARBA00022989"/>
    </source>
</evidence>
<feature type="transmembrane region" description="Helical" evidence="21">
    <location>
        <begin position="295"/>
        <end position="317"/>
    </location>
</feature>
<feature type="transmembrane region" description="Helical" evidence="21">
    <location>
        <begin position="43"/>
        <end position="61"/>
    </location>
</feature>
<dbReference type="STRING" id="1797714.A3D04_03240"/>
<evidence type="ECO:0000256" key="15">
    <source>
        <dbReference type="ARBA" id="ARBA00033270"/>
    </source>
</evidence>
<keyword evidence="6" id="KW-0808">Transferase</keyword>
<feature type="transmembrane region" description="Helical" evidence="21">
    <location>
        <begin position="332"/>
        <end position="353"/>
    </location>
</feature>
<evidence type="ECO:0000313" key="22">
    <source>
        <dbReference type="EMBL" id="OGD87953.1"/>
    </source>
</evidence>
<keyword evidence="5" id="KW-0328">Glycosyltransferase</keyword>
<evidence type="ECO:0000256" key="1">
    <source>
        <dbReference type="ARBA" id="ARBA00004651"/>
    </source>
</evidence>
<dbReference type="GO" id="GO:0009252">
    <property type="term" value="P:peptidoglycan biosynthetic process"/>
    <property type="evidence" value="ECO:0007669"/>
    <property type="project" value="UniProtKB-KW"/>
</dbReference>
<keyword evidence="13" id="KW-0961">Cell wall biogenesis/degradation</keyword>
<comment type="caution">
    <text evidence="22">The sequence shown here is derived from an EMBL/GenBank/DDBJ whole genome shotgun (WGS) entry which is preliminary data.</text>
</comment>
<protein>
    <recommendedName>
        <fullName evidence="17">Probable peptidoglycan glycosyltransferase FtsW</fullName>
        <ecNumber evidence="19">2.4.99.28</ecNumber>
    </recommendedName>
    <alternativeName>
        <fullName evidence="18">Cell division protein FtsW</fullName>
    </alternativeName>
    <alternativeName>
        <fullName evidence="15">Cell wall polymerase</fullName>
    </alternativeName>
    <alternativeName>
        <fullName evidence="14">Peptidoglycan polymerase</fullName>
    </alternativeName>
</protein>
<reference evidence="22 23" key="1">
    <citation type="journal article" date="2016" name="Nat. Commun.">
        <title>Thousands of microbial genomes shed light on interconnected biogeochemical processes in an aquifer system.</title>
        <authorList>
            <person name="Anantharaman K."/>
            <person name="Brown C.T."/>
            <person name="Hug L.A."/>
            <person name="Sharon I."/>
            <person name="Castelle C.J."/>
            <person name="Probst A.J."/>
            <person name="Thomas B.C."/>
            <person name="Singh A."/>
            <person name="Wilkins M.J."/>
            <person name="Karaoz U."/>
            <person name="Brodie E.L."/>
            <person name="Williams K.H."/>
            <person name="Hubbard S.S."/>
            <person name="Banfield J.F."/>
        </authorList>
    </citation>
    <scope>NUCLEOTIDE SEQUENCE [LARGE SCALE GENOMIC DNA]</scope>
</reference>
<keyword evidence="11 21" id="KW-0472">Membrane</keyword>
<evidence type="ECO:0000256" key="5">
    <source>
        <dbReference type="ARBA" id="ARBA00022676"/>
    </source>
</evidence>
<dbReference type="GO" id="GO:0005886">
    <property type="term" value="C:plasma membrane"/>
    <property type="evidence" value="ECO:0007669"/>
    <property type="project" value="UniProtKB-SubCell"/>
</dbReference>
<feature type="transmembrane region" description="Helical" evidence="21">
    <location>
        <begin position="226"/>
        <end position="245"/>
    </location>
</feature>
<comment type="catalytic activity">
    <reaction evidence="20">
        <text>[GlcNAc-(1-&gt;4)-Mur2Ac(oyl-L-Ala-gamma-D-Glu-L-Lys-D-Ala-D-Ala)](n)-di-trans,octa-cis-undecaprenyl diphosphate + beta-D-GlcNAc-(1-&gt;4)-Mur2Ac(oyl-L-Ala-gamma-D-Glu-L-Lys-D-Ala-D-Ala)-di-trans,octa-cis-undecaprenyl diphosphate = [GlcNAc-(1-&gt;4)-Mur2Ac(oyl-L-Ala-gamma-D-Glu-L-Lys-D-Ala-D-Ala)](n+1)-di-trans,octa-cis-undecaprenyl diphosphate + di-trans,octa-cis-undecaprenyl diphosphate + H(+)</text>
        <dbReference type="Rhea" id="RHEA:23708"/>
        <dbReference type="Rhea" id="RHEA-COMP:9602"/>
        <dbReference type="Rhea" id="RHEA-COMP:9603"/>
        <dbReference type="ChEBI" id="CHEBI:15378"/>
        <dbReference type="ChEBI" id="CHEBI:58405"/>
        <dbReference type="ChEBI" id="CHEBI:60033"/>
        <dbReference type="ChEBI" id="CHEBI:78435"/>
        <dbReference type="EC" id="2.4.99.28"/>
    </reaction>
</comment>
<evidence type="ECO:0000313" key="23">
    <source>
        <dbReference type="Proteomes" id="UP000177369"/>
    </source>
</evidence>
<dbReference type="EMBL" id="MFBD01000041">
    <property type="protein sequence ID" value="OGD87953.1"/>
    <property type="molecule type" value="Genomic_DNA"/>
</dbReference>
<dbReference type="GO" id="GO:0032153">
    <property type="term" value="C:cell division site"/>
    <property type="evidence" value="ECO:0007669"/>
    <property type="project" value="TreeGrafter"/>
</dbReference>
<evidence type="ECO:0000256" key="7">
    <source>
        <dbReference type="ARBA" id="ARBA00022692"/>
    </source>
</evidence>
<dbReference type="Proteomes" id="UP000177369">
    <property type="component" value="Unassembled WGS sequence"/>
</dbReference>
<keyword evidence="9" id="KW-0573">Peptidoglycan synthesis</keyword>
<dbReference type="PANTHER" id="PTHR30474">
    <property type="entry name" value="CELL CYCLE PROTEIN"/>
    <property type="match status" value="1"/>
</dbReference>
<dbReference type="InterPro" id="IPR001182">
    <property type="entry name" value="FtsW/RodA"/>
</dbReference>
<sequence>MDLWLILATFTLIVFGLIAIYDSSVVTAFRDFGDKFYFFKNQLTWATLGVFAFLFFSFFDYRKLVKLGPIFVAVGTFLLIAVLVPFIGTEALGARRWISLGNLTFQPSEFVKLAVIFYATNIMSKIKDHRIIFFDSIIVYFLPILVVTALVIIQPDLGTALIFTALAIIIYFAAGAPIWHFLLAIPVLIAGTLAAIVTQPYRLERLRAFFDPSYDPSGASYQINQIIIAIASGGLFGVGLGGAHSKFEFIPEVHNDAIFAVIIEEIGFIGGVILIGVFLFLISRAIKISIETADYSGKILAIGIASLLAVQSLFNIASNVALVPLTGVPLPFISYGGSSLFVTLASIGILVNIKRQT</sequence>
<comment type="subcellular location">
    <subcellularLocation>
        <location evidence="1">Cell membrane</location>
        <topology evidence="1">Multi-pass membrane protein</topology>
    </subcellularLocation>
</comment>
<comment type="similarity">
    <text evidence="16">Belongs to the SEDS family. FtsW subfamily.</text>
</comment>
<organism evidence="22 23">
    <name type="scientific">Candidatus Curtissbacteria bacterium RIFCSPHIGHO2_02_FULL_40_16b</name>
    <dbReference type="NCBI Taxonomy" id="1797714"/>
    <lineage>
        <taxon>Bacteria</taxon>
        <taxon>Candidatus Curtissiibacteriota</taxon>
    </lineage>
</organism>
<evidence type="ECO:0000256" key="4">
    <source>
        <dbReference type="ARBA" id="ARBA00022618"/>
    </source>
</evidence>
<feature type="transmembrane region" description="Helical" evidence="21">
    <location>
        <begin position="68"/>
        <end position="88"/>
    </location>
</feature>
<evidence type="ECO:0000256" key="14">
    <source>
        <dbReference type="ARBA" id="ARBA00032370"/>
    </source>
</evidence>
<feature type="transmembrane region" description="Helical" evidence="21">
    <location>
        <begin position="257"/>
        <end position="283"/>
    </location>
</feature>
<comment type="pathway">
    <text evidence="2">Cell wall biogenesis; peptidoglycan biosynthesis.</text>
</comment>
<evidence type="ECO:0000256" key="13">
    <source>
        <dbReference type="ARBA" id="ARBA00023316"/>
    </source>
</evidence>
<dbReference type="GO" id="GO:0051301">
    <property type="term" value="P:cell division"/>
    <property type="evidence" value="ECO:0007669"/>
    <property type="project" value="UniProtKB-KW"/>
</dbReference>
<feature type="transmembrane region" description="Helical" evidence="21">
    <location>
        <begin position="165"/>
        <end position="197"/>
    </location>
</feature>
<evidence type="ECO:0000256" key="16">
    <source>
        <dbReference type="ARBA" id="ARBA00038053"/>
    </source>
</evidence>
<evidence type="ECO:0000256" key="11">
    <source>
        <dbReference type="ARBA" id="ARBA00023136"/>
    </source>
</evidence>
<dbReference type="Pfam" id="PF01098">
    <property type="entry name" value="FTSW_RODA_SPOVE"/>
    <property type="match status" value="1"/>
</dbReference>
<evidence type="ECO:0000256" key="6">
    <source>
        <dbReference type="ARBA" id="ARBA00022679"/>
    </source>
</evidence>
<evidence type="ECO:0000256" key="19">
    <source>
        <dbReference type="ARBA" id="ARBA00044770"/>
    </source>
</evidence>
<keyword evidence="8" id="KW-0133">Cell shape</keyword>
<dbReference type="GO" id="GO:0071555">
    <property type="term" value="P:cell wall organization"/>
    <property type="evidence" value="ECO:0007669"/>
    <property type="project" value="UniProtKB-KW"/>
</dbReference>
<proteinExistence type="inferred from homology"/>
<feature type="transmembrane region" description="Helical" evidence="21">
    <location>
        <begin position="131"/>
        <end position="153"/>
    </location>
</feature>
<dbReference type="GO" id="GO:0008360">
    <property type="term" value="P:regulation of cell shape"/>
    <property type="evidence" value="ECO:0007669"/>
    <property type="project" value="UniProtKB-KW"/>
</dbReference>
<evidence type="ECO:0000256" key="21">
    <source>
        <dbReference type="SAM" id="Phobius"/>
    </source>
</evidence>
<keyword evidence="3" id="KW-1003">Cell membrane</keyword>
<evidence type="ECO:0000256" key="8">
    <source>
        <dbReference type="ARBA" id="ARBA00022960"/>
    </source>
</evidence>
<evidence type="ECO:0000256" key="17">
    <source>
        <dbReference type="ARBA" id="ARBA00041185"/>
    </source>
</evidence>
<dbReference type="PANTHER" id="PTHR30474:SF2">
    <property type="entry name" value="PEPTIDOGLYCAN GLYCOSYLTRANSFERASE FTSW-RELATED"/>
    <property type="match status" value="1"/>
</dbReference>
<evidence type="ECO:0000256" key="9">
    <source>
        <dbReference type="ARBA" id="ARBA00022984"/>
    </source>
</evidence>
<dbReference type="EC" id="2.4.99.28" evidence="19"/>
<dbReference type="AlphaFoldDB" id="A0A1F5G7V0"/>
<gene>
    <name evidence="22" type="ORF">A3D04_03240</name>
</gene>
<dbReference type="GO" id="GO:0015648">
    <property type="term" value="F:lipid-linked peptidoglycan transporter activity"/>
    <property type="evidence" value="ECO:0007669"/>
    <property type="project" value="TreeGrafter"/>
</dbReference>
<name>A0A1F5G7V0_9BACT</name>
<evidence type="ECO:0000256" key="12">
    <source>
        <dbReference type="ARBA" id="ARBA00023306"/>
    </source>
</evidence>
<evidence type="ECO:0000256" key="3">
    <source>
        <dbReference type="ARBA" id="ARBA00022475"/>
    </source>
</evidence>
<keyword evidence="7 21" id="KW-0812">Transmembrane</keyword>
<dbReference type="GO" id="GO:0008955">
    <property type="term" value="F:peptidoglycan glycosyltransferase activity"/>
    <property type="evidence" value="ECO:0007669"/>
    <property type="project" value="UniProtKB-EC"/>
</dbReference>
<accession>A0A1F5G7V0</accession>
<keyword evidence="12" id="KW-0131">Cell cycle</keyword>